<feature type="compositionally biased region" description="Polar residues" evidence="1">
    <location>
        <begin position="566"/>
        <end position="579"/>
    </location>
</feature>
<name>A0A439CMF2_9PEZI</name>
<dbReference type="Proteomes" id="UP000286045">
    <property type="component" value="Unassembled WGS sequence"/>
</dbReference>
<dbReference type="Gene3D" id="1.10.472.80">
    <property type="entry name" value="Ypt/Rab-GAP domain of gyp1p, domain 3"/>
    <property type="match status" value="1"/>
</dbReference>
<dbReference type="STRING" id="363999.A0A439CMF2"/>
<feature type="compositionally biased region" description="Low complexity" evidence="1">
    <location>
        <begin position="85"/>
        <end position="101"/>
    </location>
</feature>
<keyword evidence="4" id="KW-1185">Reference proteome</keyword>
<evidence type="ECO:0000259" key="2">
    <source>
        <dbReference type="PROSITE" id="PS50086"/>
    </source>
</evidence>
<feature type="compositionally biased region" description="Pro residues" evidence="1">
    <location>
        <begin position="102"/>
        <end position="113"/>
    </location>
</feature>
<proteinExistence type="predicted"/>
<organism evidence="3 4">
    <name type="scientific">Xylaria grammica</name>
    <dbReference type="NCBI Taxonomy" id="363999"/>
    <lineage>
        <taxon>Eukaryota</taxon>
        <taxon>Fungi</taxon>
        <taxon>Dikarya</taxon>
        <taxon>Ascomycota</taxon>
        <taxon>Pezizomycotina</taxon>
        <taxon>Sordariomycetes</taxon>
        <taxon>Xylariomycetidae</taxon>
        <taxon>Xylariales</taxon>
        <taxon>Xylariaceae</taxon>
        <taxon>Xylaria</taxon>
    </lineage>
</organism>
<evidence type="ECO:0000313" key="4">
    <source>
        <dbReference type="Proteomes" id="UP000286045"/>
    </source>
</evidence>
<dbReference type="FunFam" id="1.10.472.80:FF:000055">
    <property type="entry name" value="TBC domain-containing protein C1778.09"/>
    <property type="match status" value="1"/>
</dbReference>
<dbReference type="SMART" id="SM00164">
    <property type="entry name" value="TBC"/>
    <property type="match status" value="1"/>
</dbReference>
<feature type="compositionally biased region" description="Polar residues" evidence="1">
    <location>
        <begin position="478"/>
        <end position="487"/>
    </location>
</feature>
<dbReference type="FunFam" id="1.10.8.270:FF:000023">
    <property type="entry name" value="TBC domain-containing protein C1778.09"/>
    <property type="match status" value="1"/>
</dbReference>
<feature type="compositionally biased region" description="Polar residues" evidence="1">
    <location>
        <begin position="120"/>
        <end position="130"/>
    </location>
</feature>
<dbReference type="InterPro" id="IPR050302">
    <property type="entry name" value="Rab_GAP_TBC_domain"/>
</dbReference>
<dbReference type="PANTHER" id="PTHR47219:SF9">
    <property type="entry name" value="GTPASE ACTIVATING PROTEIN AND CENTROSOME-ASSOCIATED, ISOFORM B"/>
    <property type="match status" value="1"/>
</dbReference>
<dbReference type="InterPro" id="IPR000195">
    <property type="entry name" value="Rab-GAP-TBC_dom"/>
</dbReference>
<feature type="region of interest" description="Disordered" evidence="1">
    <location>
        <begin position="606"/>
        <end position="659"/>
    </location>
</feature>
<dbReference type="SUPFAM" id="SSF47923">
    <property type="entry name" value="Ypt/Rab-GAP domain of gyp1p"/>
    <property type="match status" value="2"/>
</dbReference>
<feature type="compositionally biased region" description="Low complexity" evidence="1">
    <location>
        <begin position="740"/>
        <end position="754"/>
    </location>
</feature>
<protein>
    <recommendedName>
        <fullName evidence="2">Rab-GAP TBC domain-containing protein</fullName>
    </recommendedName>
</protein>
<dbReference type="GO" id="GO:0031267">
    <property type="term" value="F:small GTPase binding"/>
    <property type="evidence" value="ECO:0007669"/>
    <property type="project" value="TreeGrafter"/>
</dbReference>
<dbReference type="AlphaFoldDB" id="A0A439CMF2"/>
<feature type="region of interest" description="Disordered" evidence="1">
    <location>
        <begin position="66"/>
        <end position="143"/>
    </location>
</feature>
<feature type="compositionally biased region" description="Low complexity" evidence="1">
    <location>
        <begin position="500"/>
        <end position="510"/>
    </location>
</feature>
<feature type="region of interest" description="Disordered" evidence="1">
    <location>
        <begin position="356"/>
        <end position="416"/>
    </location>
</feature>
<feature type="region of interest" description="Disordered" evidence="1">
    <location>
        <begin position="559"/>
        <end position="584"/>
    </location>
</feature>
<dbReference type="Gene3D" id="1.10.8.270">
    <property type="entry name" value="putative rabgap domain of human tbc1 domain family member 14 like domains"/>
    <property type="match status" value="1"/>
</dbReference>
<feature type="compositionally biased region" description="Basic and acidic residues" evidence="1">
    <location>
        <begin position="310"/>
        <end position="319"/>
    </location>
</feature>
<reference evidence="3 4" key="1">
    <citation type="submission" date="2018-12" db="EMBL/GenBank/DDBJ databases">
        <title>Draft genome sequence of Xylaria grammica IHI A82.</title>
        <authorList>
            <person name="Buettner E."/>
            <person name="Kellner H."/>
        </authorList>
    </citation>
    <scope>NUCLEOTIDE SEQUENCE [LARGE SCALE GENOMIC DNA]</scope>
    <source>
        <strain evidence="3 4">IHI A82</strain>
    </source>
</reference>
<feature type="compositionally biased region" description="Low complexity" evidence="1">
    <location>
        <begin position="277"/>
        <end position="302"/>
    </location>
</feature>
<gene>
    <name evidence="3" type="ORF">EKO27_g11781</name>
</gene>
<feature type="compositionally biased region" description="Low complexity" evidence="1">
    <location>
        <begin position="356"/>
        <end position="399"/>
    </location>
</feature>
<dbReference type="InterPro" id="IPR035969">
    <property type="entry name" value="Rab-GAP_TBC_sf"/>
</dbReference>
<feature type="region of interest" description="Disordered" evidence="1">
    <location>
        <begin position="203"/>
        <end position="332"/>
    </location>
</feature>
<feature type="compositionally biased region" description="Low complexity" evidence="1">
    <location>
        <begin position="247"/>
        <end position="269"/>
    </location>
</feature>
<dbReference type="EMBL" id="RYZI01000837">
    <property type="protein sequence ID" value="RWA03324.1"/>
    <property type="molecule type" value="Genomic_DNA"/>
</dbReference>
<dbReference type="GO" id="GO:0005096">
    <property type="term" value="F:GTPase activator activity"/>
    <property type="evidence" value="ECO:0007669"/>
    <property type="project" value="TreeGrafter"/>
</dbReference>
<feature type="domain" description="Rab-GAP TBC" evidence="2">
    <location>
        <begin position="847"/>
        <end position="1041"/>
    </location>
</feature>
<feature type="compositionally biased region" description="Low complexity" evidence="1">
    <location>
        <begin position="689"/>
        <end position="701"/>
    </location>
</feature>
<feature type="compositionally biased region" description="Polar residues" evidence="1">
    <location>
        <begin position="643"/>
        <end position="653"/>
    </location>
</feature>
<accession>A0A439CMF2</accession>
<evidence type="ECO:0000313" key="3">
    <source>
        <dbReference type="EMBL" id="RWA03324.1"/>
    </source>
</evidence>
<dbReference type="PANTHER" id="PTHR47219">
    <property type="entry name" value="RAB GTPASE-ACTIVATING PROTEIN 1-LIKE"/>
    <property type="match status" value="1"/>
</dbReference>
<feature type="region of interest" description="Disordered" evidence="1">
    <location>
        <begin position="473"/>
        <end position="544"/>
    </location>
</feature>
<dbReference type="Pfam" id="PF00566">
    <property type="entry name" value="RabGAP-TBC"/>
    <property type="match status" value="1"/>
</dbReference>
<feature type="region of interest" description="Disordered" evidence="1">
    <location>
        <begin position="683"/>
        <end position="754"/>
    </location>
</feature>
<evidence type="ECO:0000256" key="1">
    <source>
        <dbReference type="SAM" id="MobiDB-lite"/>
    </source>
</evidence>
<comment type="caution">
    <text evidence="3">The sequence shown here is derived from an EMBL/GenBank/DDBJ whole genome shotgun (WGS) entry which is preliminary data.</text>
</comment>
<feature type="compositionally biased region" description="Basic and acidic residues" evidence="1">
    <location>
        <begin position="218"/>
        <end position="246"/>
    </location>
</feature>
<sequence>MFGVVPGVGGGVGVAAPMANPASHPSPSVAHRNNHSNVQPSKKQRTTSFRDDTKLIALRYDQTVALEPPIPLPPPRSPLRPPPRSSSFNLTTPAVVTSSPVVVPPPRPPPPTEQHPALRTISTPRSFNSNTRRDSVHAPTISSHSYSNSYSSWAYTYYEVDSSDEDDDPFAYERIDTASGVRPLRLRPNSIGSSVYSLNELETTLSQEQKPGNVLQRGEGEKERKRAGEGEGERKQERVSEADSRPSDASSLSPALSIGSTASPALPASPATPPPQFSRRFIRSFSMRSGSYKSAQSSSSSMKRLRKKTTTTEDGKVDGTGDGNEVRGVQSMDGNRPMWMRMERGMGMGLLGADNASNGSASAHASANANANTMVPSPSSLLSSSSTSSQPLPLSPSYSHKSCRAPNPIHAPNNSKAANAANATNAVPSPTATSVGPSSPIISTKIPCESFFEEDDLSKLSFSIRGSLIFGGKRPWKTSGSTSSANHSKMADKDVIPEQSTHSSTSNTNNKARVFPLVPTTSKKDQVHPAAPTYAPPRPPREDDMGVAAIIQKPFQLPESPHLHQQPLNAVSDNTSTSHKPPPSIRLISAEAEKESQKVRSLYESGEALHSGDGDVPSPIGETLEPPPDVPSDVDGNDAHGHPTQTLATTSSPAPLGKRELAGGIEDWEGVEGHDVDRYGFIVPHRQDSSSPPSTATGSSPIRFSSRKNRNVLGRKDPTSLSLSAKRGPSKKLSARSINTHTSELSTLSRRSVRSTIRQATNKLPHNRDRRLIDEAGDLLSLQPGFSHITEDEQSEKVAAERKRKEATRSDKWRKMAKIMKPGSEGQGTIFHFDAKNPKLIERTWKGIPDCWRSAAWYSFLASSAKADQVNYVPDEELTAAFHRLVEEPSPDDMQIDLDVPRTINQHIMFRRRYRGGQRLLFRVLHAMSLYFPETGYVQGMATLAATLLSYYDEERCFIMLVRLWQFRGLNRIYQNGFVELMGALKDFETHWLDAKDVAEMLKELCIDPTAYATRWYLTLFNLSIPFPVQLRVWDVFMLLGSSPPELPESGSGTGKDVDGYPSSKGLEILHATSLAIIDTLHATLIDSDFENAMKSLTSWVPIKDEQRFLEVVQVEWKKHQSKQKKKG</sequence>
<dbReference type="PROSITE" id="PS50086">
    <property type="entry name" value="TBC_RABGAP"/>
    <property type="match status" value="1"/>
</dbReference>
<feature type="region of interest" description="Disordered" evidence="1">
    <location>
        <begin position="16"/>
        <end position="51"/>
    </location>
</feature>
<feature type="compositionally biased region" description="Pro residues" evidence="1">
    <location>
        <begin position="68"/>
        <end position="84"/>
    </location>
</feature>